<feature type="zinc finger region" description="C3H1-type" evidence="1">
    <location>
        <begin position="1782"/>
        <end position="1811"/>
    </location>
</feature>
<gene>
    <name evidence="4" type="ORF">JRO89_XS07G0197000</name>
</gene>
<accession>A0ABQ8HUA3</accession>
<comment type="caution">
    <text evidence="4">The sequence shown here is derived from an EMBL/GenBank/DDBJ whole genome shotgun (WGS) entry which is preliminary data.</text>
</comment>
<dbReference type="Gene3D" id="4.10.1000.10">
    <property type="entry name" value="Zinc finger, CCCH-type"/>
    <property type="match status" value="1"/>
</dbReference>
<keyword evidence="5" id="KW-1185">Reference proteome</keyword>
<feature type="compositionally biased region" description="Basic and acidic residues" evidence="2">
    <location>
        <begin position="532"/>
        <end position="543"/>
    </location>
</feature>
<feature type="region of interest" description="Disordered" evidence="2">
    <location>
        <begin position="518"/>
        <end position="547"/>
    </location>
</feature>
<dbReference type="PROSITE" id="PS50103">
    <property type="entry name" value="ZF_C3H1"/>
    <property type="match status" value="3"/>
</dbReference>
<feature type="domain" description="C3H1-type" evidence="3">
    <location>
        <begin position="1782"/>
        <end position="1811"/>
    </location>
</feature>
<feature type="region of interest" description="Disordered" evidence="2">
    <location>
        <begin position="1943"/>
        <end position="1972"/>
    </location>
</feature>
<feature type="compositionally biased region" description="Basic residues" evidence="2">
    <location>
        <begin position="1943"/>
        <end position="1968"/>
    </location>
</feature>
<dbReference type="EMBL" id="JAFEMO010000007">
    <property type="protein sequence ID" value="KAH7567951.1"/>
    <property type="molecule type" value="Genomic_DNA"/>
</dbReference>
<evidence type="ECO:0000256" key="1">
    <source>
        <dbReference type="PROSITE-ProRule" id="PRU00723"/>
    </source>
</evidence>
<organism evidence="4 5">
    <name type="scientific">Xanthoceras sorbifolium</name>
    <dbReference type="NCBI Taxonomy" id="99658"/>
    <lineage>
        <taxon>Eukaryota</taxon>
        <taxon>Viridiplantae</taxon>
        <taxon>Streptophyta</taxon>
        <taxon>Embryophyta</taxon>
        <taxon>Tracheophyta</taxon>
        <taxon>Spermatophyta</taxon>
        <taxon>Magnoliopsida</taxon>
        <taxon>eudicotyledons</taxon>
        <taxon>Gunneridae</taxon>
        <taxon>Pentapetalae</taxon>
        <taxon>rosids</taxon>
        <taxon>malvids</taxon>
        <taxon>Sapindales</taxon>
        <taxon>Sapindaceae</taxon>
        <taxon>Xanthoceroideae</taxon>
        <taxon>Xanthoceras</taxon>
    </lineage>
</organism>
<dbReference type="SMART" id="SM00356">
    <property type="entry name" value="ZnF_C3H1"/>
    <property type="match status" value="4"/>
</dbReference>
<feature type="compositionally biased region" description="Polar residues" evidence="2">
    <location>
        <begin position="1427"/>
        <end position="1438"/>
    </location>
</feature>
<feature type="region of interest" description="Disordered" evidence="2">
    <location>
        <begin position="1366"/>
        <end position="1448"/>
    </location>
</feature>
<feature type="zinc finger region" description="C3H1-type" evidence="1">
    <location>
        <begin position="1923"/>
        <end position="1951"/>
    </location>
</feature>
<feature type="compositionally biased region" description="Polar residues" evidence="2">
    <location>
        <begin position="998"/>
        <end position="1007"/>
    </location>
</feature>
<dbReference type="Proteomes" id="UP000827721">
    <property type="component" value="Unassembled WGS sequence"/>
</dbReference>
<feature type="region of interest" description="Disordered" evidence="2">
    <location>
        <begin position="466"/>
        <end position="486"/>
    </location>
</feature>
<feature type="region of interest" description="Disordered" evidence="2">
    <location>
        <begin position="429"/>
        <end position="451"/>
    </location>
</feature>
<feature type="compositionally biased region" description="Basic and acidic residues" evidence="2">
    <location>
        <begin position="433"/>
        <end position="443"/>
    </location>
</feature>
<evidence type="ECO:0000313" key="4">
    <source>
        <dbReference type="EMBL" id="KAH7567951.1"/>
    </source>
</evidence>
<feature type="compositionally biased region" description="Low complexity" evidence="2">
    <location>
        <begin position="336"/>
        <end position="345"/>
    </location>
</feature>
<reference evidence="4 5" key="1">
    <citation type="submission" date="2021-02" db="EMBL/GenBank/DDBJ databases">
        <title>Plant Genome Project.</title>
        <authorList>
            <person name="Zhang R.-G."/>
        </authorList>
    </citation>
    <scope>NUCLEOTIDE SEQUENCE [LARGE SCALE GENOMIC DNA]</scope>
    <source>
        <tissue evidence="4">Leaves</tissue>
    </source>
</reference>
<feature type="domain" description="C3H1-type" evidence="3">
    <location>
        <begin position="1923"/>
        <end position="1951"/>
    </location>
</feature>
<feature type="zinc finger region" description="C3H1-type" evidence="1">
    <location>
        <begin position="1837"/>
        <end position="1863"/>
    </location>
</feature>
<sequence length="2060" mass="228402">MDPPYVHHSRHDFSHRIPIEDDRRHYHRHRTLPEFECRPDFWNPPRIVPEHRALISNSERHQQLDHHSVSPYQSIEKVRHELEANYRFRERYKSDGFAFEHNSSNNQRAETAPRRSRFVSDSERLSSSNYSIQHGTRFDDNESMRLDRQLLREREVHDSLIEMGSKNENCGDGVRVFGGKREFHWSDSGRYGNNRGSRENSYEFNRTPRKQIQKKSALLRIQKPFSRNRDDEESHYSGYFDEMKSSSYRDNDQYLDGVDEKQERKGSPMELDVSFKSNSLVAKAIVAPSSSTVVSDTNLTPKSGKIRKVKLSSKVSSSSQTNKLCESIMKLDSSEDGNNASSSSGKDLKQSKKEISPCVIHDMHDDNSQLCFSGINDSLTDFIVERSKHTVSGKSSDVGTSKTSLPSVTKKKRVVNLKLKQPDKHVSCLQPNEKVDGPVKKDSSTFNAPAATLPKKGKKLLEEKITSADRASVRPPCPNEPTMLPENEKIDRLPHTAMVSDEVSADINSGSSCVTKIKRKRNGATSPSASLHHRENRETKFDVGSENADNSICDMQTISDTDKDLTKSVNGTIVSDIGSVEGVSNQFCHNEKSLILENSATKESPKIFFPVGSNSDLLSSEEKIRHVDHVDTCSFAHGMRAATNFNDGLVSIQGKTSNEAISSDDSNTVEGIPLAILPGRTSNVSAQSISEKIGIHNVSMHSYCSNHDRGSDYVCNNSEEINLGIGDYVVKKLSLDQIISSVENDATEGLPNIISSVESDATEGLPNVYPAGGSEENMPNTTNNSKVATTLDLPDGTITDMYMGPINAVSSAQCVDTTCVHTTLSLSVKDFNPAEATVSSSLDVGLQHCADRVTVLRESNLTCGFSEAKASVNSSFIGTSPKKSKRRKVSTSHPGFTNAMLSEIIEGPAATELSISGEEMSSNFNEALILPEQQTEVSMMDTLCTSGLPHYLDKTQVLHEDSSERVSSEVVVYVGTDAFRDTTDGLNIDHRRADSENSDIPNATSSCPPGYRGERAANAIPVLAGTNNNNEDMYIESKKEEKMNAVAGQEQVMTCSASQFKTPSQHPFPDQRLPSTYVGCNGYLLEKDDLPSVSACMALAAHDDGVSTTNSNDEMVGFDTLSDIETPEILSSVPVMQSLTCQASPSQISSEVVFGDDMMRNENPVSEGISNLSGSPQCIKIDLKSNYAPEDTHLVAGKAGLLTSQDVKSTSHNLNLRSGETYGKKNQPSHAASRTYPSRPSFVLTSSEKTASLTHITKPLTWHRSDKSSASPMLRNKPFSHIVPKQSQFSRKVAKFQSMSYIRKGNSLVRKPAPVVALAQVSHALPSSVHRLNSSGIYELKNSSGSDSRADDIDMLNILRTGGVGAPVKRPRTPPLPIVTKSGDCTSSPMAEPLPNSCSETTSDPEKYMESNDVPNSSSDALEVSETAVNQTASVDSLESQDEPNDGTLATLNMRRITYVKRKSNQLVAASSHCGLPVQNSDKTQCFTSDGYYKRRKNQLIRSSVESHVNQTVTLPDDTSLSEGKTVPKDSFSRNFVITKICRPSRFSLVWTLSNMQSKKIDDHSSYRQKIRPYLIPWKRAGYRRCFMQNSVSISNNSSLSAISRKLLLLRKRDAVYTRSGHGFSLRKSKVLSVGGSSLKWSKSIERRSKKANEEATLAVAAVGRKQSERNGAESIASGTKNRSHSSRERIFRIGSVRYKMDSSRRTLQRISGNDESSHAAALNLGKNGKSSYIPRRLVIGNNEYVRIGNGNQLIRDPKKRTRVLASEKVRWSLHTARLRLARKRKYCQFFTRFGKCNKDDGKCPYIHDPTKIAVCTKFLNGLCSNSDCKLTHKVIPERMPDCSYFLQGLCTNKSCPYRHVHVNPNSSTCEGFLKGYCADGNESRLFIWLIHASATNLAQFFTPPSFIRKDESEPSMHYKCRKKHSYVCPIFKATGSCPRGSKCKLHHPKNQRKGKKSKRSRERKNSRGRYFGSLPMDDFEPRIMMSERQSEQDNGDVIVEGKFADYITLAISGDEAGETNDAMNEQTTLYDSDNSDFQLDDDLDKIIKPIHIMNKITTQ</sequence>
<feature type="domain" description="C3H1-type" evidence="3">
    <location>
        <begin position="1837"/>
        <end position="1863"/>
    </location>
</feature>
<feature type="region of interest" description="Disordered" evidence="2">
    <location>
        <begin position="991"/>
        <end position="1011"/>
    </location>
</feature>
<protein>
    <recommendedName>
        <fullName evidence="3">C3H1-type domain-containing protein</fullName>
    </recommendedName>
</protein>
<keyword evidence="1" id="KW-0863">Zinc-finger</keyword>
<name>A0ABQ8HUA3_9ROSI</name>
<proteinExistence type="predicted"/>
<feature type="region of interest" description="Disordered" evidence="2">
    <location>
        <begin position="330"/>
        <end position="351"/>
    </location>
</feature>
<feature type="region of interest" description="Disordered" evidence="2">
    <location>
        <begin position="98"/>
        <end position="126"/>
    </location>
</feature>
<dbReference type="InterPro" id="IPR000571">
    <property type="entry name" value="Znf_CCCH"/>
</dbReference>
<keyword evidence="1" id="KW-0862">Zinc</keyword>
<dbReference type="PANTHER" id="PTHR46156">
    <property type="entry name" value="CCCH ZINGC FINGER"/>
    <property type="match status" value="1"/>
</dbReference>
<evidence type="ECO:0000259" key="3">
    <source>
        <dbReference type="PROSITE" id="PS50103"/>
    </source>
</evidence>
<evidence type="ECO:0000256" key="2">
    <source>
        <dbReference type="SAM" id="MobiDB-lite"/>
    </source>
</evidence>
<dbReference type="PANTHER" id="PTHR46156:SF1">
    <property type="entry name" value="ZINC FINGER CCCH DOMAIN-CONTAINING PROTEIN 3"/>
    <property type="match status" value="1"/>
</dbReference>
<evidence type="ECO:0000313" key="5">
    <source>
        <dbReference type="Proteomes" id="UP000827721"/>
    </source>
</evidence>
<keyword evidence="1" id="KW-0479">Metal-binding</keyword>
<feature type="region of interest" description="Disordered" evidence="2">
    <location>
        <begin position="1214"/>
        <end position="1240"/>
    </location>
</feature>